<evidence type="ECO:0000313" key="2">
    <source>
        <dbReference type="EMBL" id="KRL45526.1"/>
    </source>
</evidence>
<name>A0A0R1QL86_9LACO</name>
<keyword evidence="1" id="KW-1133">Transmembrane helix</keyword>
<dbReference type="AlphaFoldDB" id="A0A0R1QL86"/>
<sequence>MNKFKVLRVGAILFVAGIAIAMVGFLFSGANPHAYVPYTHRWYSVIHLGD</sequence>
<keyword evidence="3" id="KW-1185">Reference proteome</keyword>
<evidence type="ECO:0000313" key="3">
    <source>
        <dbReference type="Proteomes" id="UP000051790"/>
    </source>
</evidence>
<proteinExistence type="predicted"/>
<dbReference type="RefSeq" id="WP_156647282.1">
    <property type="nucleotide sequence ID" value="NZ_AZEU01000125.1"/>
</dbReference>
<evidence type="ECO:0000256" key="1">
    <source>
        <dbReference type="SAM" id="Phobius"/>
    </source>
</evidence>
<feature type="transmembrane region" description="Helical" evidence="1">
    <location>
        <begin position="7"/>
        <end position="27"/>
    </location>
</feature>
<reference evidence="2 3" key="1">
    <citation type="journal article" date="2015" name="Genome Announc.">
        <title>Expanding the biotechnology potential of lactobacilli through comparative genomics of 213 strains and associated genera.</title>
        <authorList>
            <person name="Sun Z."/>
            <person name="Harris H.M."/>
            <person name="McCann A."/>
            <person name="Guo C."/>
            <person name="Argimon S."/>
            <person name="Zhang W."/>
            <person name="Yang X."/>
            <person name="Jeffery I.B."/>
            <person name="Cooney J.C."/>
            <person name="Kagawa T.F."/>
            <person name="Liu W."/>
            <person name="Song Y."/>
            <person name="Salvetti E."/>
            <person name="Wrobel A."/>
            <person name="Rasinkangas P."/>
            <person name="Parkhill J."/>
            <person name="Rea M.C."/>
            <person name="O'Sullivan O."/>
            <person name="Ritari J."/>
            <person name="Douillard F.P."/>
            <person name="Paul Ross R."/>
            <person name="Yang R."/>
            <person name="Briner A.E."/>
            <person name="Felis G.E."/>
            <person name="de Vos W.M."/>
            <person name="Barrangou R."/>
            <person name="Klaenhammer T.R."/>
            <person name="Caufield P.W."/>
            <person name="Cui Y."/>
            <person name="Zhang H."/>
            <person name="O'Toole P.W."/>
        </authorList>
    </citation>
    <scope>NUCLEOTIDE SEQUENCE [LARGE SCALE GENOMIC DNA]</scope>
    <source>
        <strain evidence="2 3">DSM 13343</strain>
    </source>
</reference>
<dbReference type="PATRIC" id="fig|1423769.4.peg.731"/>
<dbReference type="Proteomes" id="UP000051790">
    <property type="component" value="Unassembled WGS sequence"/>
</dbReference>
<protein>
    <submittedName>
        <fullName evidence="2">Uncharacterized protein</fullName>
    </submittedName>
</protein>
<comment type="caution">
    <text evidence="2">The sequence shown here is derived from an EMBL/GenBank/DDBJ whole genome shotgun (WGS) entry which is preliminary data.</text>
</comment>
<gene>
    <name evidence="2" type="ORF">FD01_GL000685</name>
</gene>
<keyword evidence="1" id="KW-0812">Transmembrane</keyword>
<accession>A0A0R1QL86</accession>
<organism evidence="2 3">
    <name type="scientific">Lacticaseibacillus manihotivorans DSM 13343 = JCM 12514</name>
    <dbReference type="NCBI Taxonomy" id="1423769"/>
    <lineage>
        <taxon>Bacteria</taxon>
        <taxon>Bacillati</taxon>
        <taxon>Bacillota</taxon>
        <taxon>Bacilli</taxon>
        <taxon>Lactobacillales</taxon>
        <taxon>Lactobacillaceae</taxon>
        <taxon>Lacticaseibacillus</taxon>
    </lineage>
</organism>
<keyword evidence="1" id="KW-0472">Membrane</keyword>
<dbReference type="EMBL" id="AZEU01000125">
    <property type="protein sequence ID" value="KRL45526.1"/>
    <property type="molecule type" value="Genomic_DNA"/>
</dbReference>